<dbReference type="SUPFAM" id="SSF47336">
    <property type="entry name" value="ACP-like"/>
    <property type="match status" value="1"/>
</dbReference>
<dbReference type="Gene3D" id="1.10.510.10">
    <property type="entry name" value="Transferase(Phosphotransferase) domain 1"/>
    <property type="match status" value="2"/>
</dbReference>
<dbReference type="Gene3D" id="3.90.180.10">
    <property type="entry name" value="Medium-chain alcohol dehydrogenases, catalytic domain"/>
    <property type="match status" value="1"/>
</dbReference>
<dbReference type="Proteomes" id="UP000886611">
    <property type="component" value="Unassembled WGS sequence"/>
</dbReference>
<keyword evidence="17" id="KW-1185">Reference proteome</keyword>
<evidence type="ECO:0000259" key="15">
    <source>
        <dbReference type="PROSITE" id="PS52019"/>
    </source>
</evidence>
<keyword evidence="7 16" id="KW-0418">Kinase</keyword>
<evidence type="ECO:0000256" key="7">
    <source>
        <dbReference type="ARBA" id="ARBA00022777"/>
    </source>
</evidence>
<evidence type="ECO:0000256" key="3">
    <source>
        <dbReference type="ARBA" id="ARBA00022527"/>
    </source>
</evidence>
<dbReference type="Gene3D" id="3.40.50.720">
    <property type="entry name" value="NAD(P)-binding Rossmann-like Domain"/>
    <property type="match status" value="1"/>
</dbReference>
<dbReference type="SUPFAM" id="SSF50129">
    <property type="entry name" value="GroES-like"/>
    <property type="match status" value="1"/>
</dbReference>
<dbReference type="InterPro" id="IPR032821">
    <property type="entry name" value="PKS_assoc"/>
</dbReference>
<dbReference type="SUPFAM" id="SSF53901">
    <property type="entry name" value="Thiolase-like"/>
    <property type="match status" value="1"/>
</dbReference>
<evidence type="ECO:0000259" key="13">
    <source>
        <dbReference type="PROSITE" id="PS51285"/>
    </source>
</evidence>
<dbReference type="SUPFAM" id="SSF55048">
    <property type="entry name" value="Probable ACP-binding domain of malonyl-CoA ACP transacylase"/>
    <property type="match status" value="1"/>
</dbReference>
<dbReference type="InterPro" id="IPR000719">
    <property type="entry name" value="Prot_kinase_dom"/>
</dbReference>
<dbReference type="InterPro" id="IPR018201">
    <property type="entry name" value="Ketoacyl_synth_AS"/>
</dbReference>
<evidence type="ECO:0000256" key="2">
    <source>
        <dbReference type="ARBA" id="ARBA00022450"/>
    </source>
</evidence>
<dbReference type="GO" id="GO:0005524">
    <property type="term" value="F:ATP binding"/>
    <property type="evidence" value="ECO:0007669"/>
    <property type="project" value="UniProtKB-KW"/>
</dbReference>
<dbReference type="PROSITE" id="PS52019">
    <property type="entry name" value="PKS_MFAS_DH"/>
    <property type="match status" value="1"/>
</dbReference>
<dbReference type="InterPro" id="IPR014030">
    <property type="entry name" value="Ketoacyl_synth_N"/>
</dbReference>
<comment type="pathway">
    <text evidence="1">Lipid metabolism; fatty acid biosynthesis.</text>
</comment>
<dbReference type="SMART" id="SM00822">
    <property type="entry name" value="PKS_KR"/>
    <property type="match status" value="1"/>
</dbReference>
<feature type="region of interest" description="N-terminal hotdog fold" evidence="10">
    <location>
        <begin position="931"/>
        <end position="1053"/>
    </location>
</feature>
<dbReference type="GO" id="GO:0004314">
    <property type="term" value="F:[acyl-carrier-protein] S-malonyltransferase activity"/>
    <property type="evidence" value="ECO:0007669"/>
    <property type="project" value="UniProtKB-EC"/>
</dbReference>
<feature type="domain" description="AGC-kinase C-terminal" evidence="13">
    <location>
        <begin position="2969"/>
        <end position="3012"/>
    </location>
</feature>
<feature type="region of interest" description="C-terminal hotdog fold" evidence="10">
    <location>
        <begin position="1069"/>
        <end position="1214"/>
    </location>
</feature>
<dbReference type="SUPFAM" id="SSF52151">
    <property type="entry name" value="FabD/lysophospholipase-like"/>
    <property type="match status" value="1"/>
</dbReference>
<dbReference type="Pfam" id="PF02801">
    <property type="entry name" value="Ketoacyl-synt_C"/>
    <property type="match status" value="1"/>
</dbReference>
<keyword evidence="8" id="KW-0067">ATP-binding</keyword>
<organism evidence="16 17">
    <name type="scientific">Polypterus senegalus</name>
    <name type="common">Senegal bichir</name>
    <dbReference type="NCBI Taxonomy" id="55291"/>
    <lineage>
        <taxon>Eukaryota</taxon>
        <taxon>Metazoa</taxon>
        <taxon>Chordata</taxon>
        <taxon>Craniata</taxon>
        <taxon>Vertebrata</taxon>
        <taxon>Euteleostomi</taxon>
        <taxon>Actinopterygii</taxon>
        <taxon>Polypteriformes</taxon>
        <taxon>Polypteridae</taxon>
        <taxon>Polypterus</taxon>
    </lineage>
</organism>
<dbReference type="InterPro" id="IPR016039">
    <property type="entry name" value="Thiolase-like"/>
</dbReference>
<feature type="active site" description="Proton donor; for dehydratase activity" evidence="10">
    <location>
        <position position="1132"/>
    </location>
</feature>
<dbReference type="InterPro" id="IPR020841">
    <property type="entry name" value="PKS_Beta-ketoAc_synthase_dom"/>
</dbReference>
<dbReference type="InterPro" id="IPR049552">
    <property type="entry name" value="PKS_DH_N"/>
</dbReference>
<evidence type="ECO:0000313" key="16">
    <source>
        <dbReference type="EMBL" id="KAG2458077.1"/>
    </source>
</evidence>
<feature type="compositionally biased region" description="Polar residues" evidence="11">
    <location>
        <begin position="2407"/>
        <end position="2418"/>
    </location>
</feature>
<dbReference type="FunFam" id="1.10.510.10:FF:000278">
    <property type="entry name" value="serine/threonine-protein kinase greatwall isoform X1"/>
    <property type="match status" value="1"/>
</dbReference>
<dbReference type="PROSITE" id="PS00108">
    <property type="entry name" value="PROTEIN_KINASE_ST"/>
    <property type="match status" value="1"/>
</dbReference>
<protein>
    <submittedName>
        <fullName evidence="16">GWL kinase</fullName>
    </submittedName>
</protein>
<dbReference type="GO" id="GO:0004315">
    <property type="term" value="F:3-oxoacyl-[acyl-carrier-protein] synthase activity"/>
    <property type="evidence" value="ECO:0007669"/>
    <property type="project" value="InterPro"/>
</dbReference>
<dbReference type="EMBL" id="JAATIS010007298">
    <property type="protein sequence ID" value="KAG2458077.1"/>
    <property type="molecule type" value="Genomic_DNA"/>
</dbReference>
<feature type="non-terminal residue" evidence="16">
    <location>
        <position position="3012"/>
    </location>
</feature>
<dbReference type="Pfam" id="PF16197">
    <property type="entry name" value="KAsynt_C_assoc"/>
    <property type="match status" value="1"/>
</dbReference>
<dbReference type="GO" id="GO:0004674">
    <property type="term" value="F:protein serine/threonine kinase activity"/>
    <property type="evidence" value="ECO:0007669"/>
    <property type="project" value="UniProtKB-KW"/>
</dbReference>
<dbReference type="InterPro" id="IPR014043">
    <property type="entry name" value="Acyl_transferase_dom"/>
</dbReference>
<dbReference type="Pfam" id="PF00069">
    <property type="entry name" value="Pkinase"/>
    <property type="match status" value="2"/>
</dbReference>
<evidence type="ECO:0000256" key="1">
    <source>
        <dbReference type="ARBA" id="ARBA00005194"/>
    </source>
</evidence>
<dbReference type="SMART" id="SM00825">
    <property type="entry name" value="PKS_KS"/>
    <property type="match status" value="1"/>
</dbReference>
<dbReference type="InterPro" id="IPR008271">
    <property type="entry name" value="Ser/Thr_kinase_AS"/>
</dbReference>
<dbReference type="Pfam" id="PF21089">
    <property type="entry name" value="PKS_DH_N"/>
    <property type="match status" value="1"/>
</dbReference>
<proteinExistence type="predicted"/>
<dbReference type="InterPro" id="IPR013968">
    <property type="entry name" value="PKS_KR"/>
</dbReference>
<name>A0A8X7WXE2_POLSE</name>
<dbReference type="Gene3D" id="3.40.366.10">
    <property type="entry name" value="Malonyl-Coenzyme A Acyl Carrier Protein, domain 2"/>
    <property type="match status" value="1"/>
</dbReference>
<dbReference type="SMART" id="SM00826">
    <property type="entry name" value="PKS_DH"/>
    <property type="match status" value="1"/>
</dbReference>
<dbReference type="InterPro" id="IPR020807">
    <property type="entry name" value="PKS_DH"/>
</dbReference>
<dbReference type="InterPro" id="IPR049551">
    <property type="entry name" value="PKS_DH_C"/>
</dbReference>
<keyword evidence="6" id="KW-0547">Nucleotide-binding</keyword>
<dbReference type="InterPro" id="IPR042104">
    <property type="entry name" value="PKS_dehydratase_sf"/>
</dbReference>
<dbReference type="Pfam" id="PF00550">
    <property type="entry name" value="PP-binding"/>
    <property type="match status" value="1"/>
</dbReference>
<dbReference type="Pfam" id="PF08659">
    <property type="entry name" value="KR"/>
    <property type="match status" value="1"/>
</dbReference>
<feature type="region of interest" description="Disordered" evidence="11">
    <location>
        <begin position="2403"/>
        <end position="2429"/>
    </location>
</feature>
<gene>
    <name evidence="16" type="primary">Mastl</name>
    <name evidence="16" type="ORF">GTO96_0018447</name>
</gene>
<dbReference type="InterPro" id="IPR011009">
    <property type="entry name" value="Kinase-like_dom_sf"/>
</dbReference>
<dbReference type="SUPFAM" id="SSF51735">
    <property type="entry name" value="NAD(P)-binding Rossmann-fold domains"/>
    <property type="match status" value="1"/>
</dbReference>
<reference evidence="16 17" key="1">
    <citation type="journal article" date="2021" name="Cell">
        <title>Tracing the genetic footprints of vertebrate landing in non-teleost ray-finned fishes.</title>
        <authorList>
            <person name="Bi X."/>
            <person name="Wang K."/>
            <person name="Yang L."/>
            <person name="Pan H."/>
            <person name="Jiang H."/>
            <person name="Wei Q."/>
            <person name="Fang M."/>
            <person name="Yu H."/>
            <person name="Zhu C."/>
            <person name="Cai Y."/>
            <person name="He Y."/>
            <person name="Gan X."/>
            <person name="Zeng H."/>
            <person name="Yu D."/>
            <person name="Zhu Y."/>
            <person name="Jiang H."/>
            <person name="Qiu Q."/>
            <person name="Yang H."/>
            <person name="Zhang Y.E."/>
            <person name="Wang W."/>
            <person name="Zhu M."/>
            <person name="He S."/>
            <person name="Zhang G."/>
        </authorList>
    </citation>
    <scope>NUCLEOTIDE SEQUENCE [LARGE SCALE GENOMIC DNA]</scope>
    <source>
        <strain evidence="16">Bchr_013</strain>
    </source>
</reference>
<dbReference type="PROSITE" id="PS52004">
    <property type="entry name" value="KS3_2"/>
    <property type="match status" value="1"/>
</dbReference>
<dbReference type="PROSITE" id="PS50011">
    <property type="entry name" value="PROTEIN_KINASE_DOM"/>
    <property type="match status" value="1"/>
</dbReference>
<keyword evidence="3" id="KW-0723">Serine/threonine-protein kinase</keyword>
<evidence type="ECO:0000259" key="12">
    <source>
        <dbReference type="PROSITE" id="PS50011"/>
    </source>
</evidence>
<evidence type="ECO:0000256" key="5">
    <source>
        <dbReference type="ARBA" id="ARBA00022679"/>
    </source>
</evidence>
<dbReference type="PANTHER" id="PTHR45681">
    <property type="entry name" value="POLYKETIDE SYNTHASE 44-RELATED"/>
    <property type="match status" value="1"/>
</dbReference>
<dbReference type="Gene3D" id="3.30.70.250">
    <property type="entry name" value="Malonyl-CoA ACP transacylase, ACP-binding"/>
    <property type="match status" value="1"/>
</dbReference>
<evidence type="ECO:0000259" key="14">
    <source>
        <dbReference type="PROSITE" id="PS52004"/>
    </source>
</evidence>
<dbReference type="PANTHER" id="PTHR45681:SF8">
    <property type="entry name" value="CARRIER DOMAIN-CONTAINING PROTEIN"/>
    <property type="match status" value="1"/>
</dbReference>
<dbReference type="CDD" id="cd05274">
    <property type="entry name" value="KR_FAS_SDR_x"/>
    <property type="match status" value="1"/>
</dbReference>
<dbReference type="GO" id="GO:0006633">
    <property type="term" value="P:fatty acid biosynthetic process"/>
    <property type="evidence" value="ECO:0007669"/>
    <property type="project" value="InterPro"/>
</dbReference>
<evidence type="ECO:0000256" key="6">
    <source>
        <dbReference type="ARBA" id="ARBA00022741"/>
    </source>
</evidence>
<dbReference type="Pfam" id="PF00698">
    <property type="entry name" value="Acyl_transf_1"/>
    <property type="match status" value="1"/>
</dbReference>
<dbReference type="Gene3D" id="3.30.200.20">
    <property type="entry name" value="Phosphorylase Kinase, domain 1"/>
    <property type="match status" value="2"/>
</dbReference>
<evidence type="ECO:0000256" key="11">
    <source>
        <dbReference type="SAM" id="MobiDB-lite"/>
    </source>
</evidence>
<dbReference type="InterPro" id="IPR011032">
    <property type="entry name" value="GroES-like_sf"/>
</dbReference>
<dbReference type="SMART" id="SM00827">
    <property type="entry name" value="PKS_AT"/>
    <property type="match status" value="1"/>
</dbReference>
<evidence type="ECO:0000256" key="4">
    <source>
        <dbReference type="ARBA" id="ARBA00022553"/>
    </source>
</evidence>
<keyword evidence="4" id="KW-0597">Phosphoprotein</keyword>
<sequence length="3012" mass="335755">MIDAQHDKQNTQQGSSRRKPAADQTASSQRAFSLLTQITRVAETRSGWSVAGLVGREWEGVGEGADSFWKVLLEGKNCTVELPEERFNLKLWYDPDDSLPGKSRTCRASLIDGFNEFDNKLFGIPEAEVERMDPQQKLLLECTFRALEDAGIPMEKASGSRTGVFIGLMNRDYEMILNNAASTINHYNGTGTAMSIAANRISYCFNFTGPSLAIDSACSSSLVALHYGCQAIKQGDCEMAICGGVSCILEPRIFVTLSKAKMISPDGVSKPFSIEADGYGRGEGCGIVLLKPLEQALKDLDHIRGIITYSAVNQDGRTVTPITRPSMMQQEELLHSIYSKHVDPSHIQYIEAHGTGTSAGDPTEASSISNVVAKCRSAGSPSLVIGSVKGNIGHTESAAGIAGLIKVLLMMQHETLVPSLHYSKDSGSIDAEALNLKIPTKVEKWESRGPLGRAAGVNNFGFGGTNAHVVVRQFKETRVLNHRVEKGLKLFVLSAASEKAIHMTMADILQKIGSSASLELHDLAYTSACRRSHAKHRYRKAFVTSTLENLTKQIQTTVEMKIEAAKSDRHLVFVFCGNGVTYKGMCKQLIKEENIFREKIIEIENIFNDYDSIRLLDRLENETDYDDFTKPEIIQPLLFAIQVALSSLLSQWGIKPNAVLGHSVGEVAAAHCSGLLSLQDAVKVIYYRSILQAKVTGGKMLVVSNIAVSDLLGFINASSRKVSIAAFNSPQSCTLSGDAESIDDIQRELRLAFSSKNIFLYILDVPAAYHSPMMDPILKTVEEEIGLLKTGPMTTDLISTVTGQFISTGDFTNGQYWAKNVRQPVCFEQAVKSVTSSKKDVVFVEIGPRRALQRSIMEILGSDALIFPTVQPSKDYETLLTVVTKLFELGFDISWEQFYQGSETLPSPYPRYQFDHVKKEVSSNSEGQINQNMFNTFHPLLHGANNDQTIITCKKLTDVVPYIYEHKNNGVAIVPGAFYAEIALASAMANQETKLPLSFLQLEIKFSKPFTVNQNSMPLQVQLESQNGVTAFKIYSSEITYALGKIQMHTKNVTEERQIAVDSVRTRCEIIVTSETIYEKLSNLGFQYRGVFRQLGNIYQKKEFKEAITRIRIPDKIQKEVYKYFFHPVILDYFLQMSSFFVVSVSKSRPGFPSGIGSLIISAPLQSEMFMYMKVIKSDEYCTEVCGCFTDSNGFVLAELKHVQIMFLGSGLSITRKFTFQNQWVDSPEEPVSESHPKSLVFADQLGVAQLVKHHLHPDSVYISNKDTESAMMNIGQYFVNSEFTEILFFWGIKIFDELYPENVLQHLTNCCEAYQQIIIMLIETKYSCTIKTITYRASENTVDQMSTGFALWGMSRACAAEIFHLSFQVIDIGSKNNEDIVLLGKVITSYASQKYPEVMIRKGRIYHSSIKRAVEKEIWSRSNHQTTLDVRRFALNKTNPYGLECLQATILIGSNNKTLSNDGVEIQISKICLHSSDYFPVSVNALRFGETMYWTKYCNENHQLLCLDFSGIVTTVGSNVTSLKPGDHIISCFPVGAASRVLLPESVCYKSWNIPFLKDVPCVSFFILAWEILVNVLPTVRPPRQVGIISSFPQSTLCKIITHVAIKCGMRTEIIRKRNTEQFINSDTLIFLNPTEFSSVRNILSVTTASYIVIVCNSDRTFNLLNMLSCDNEHVHIHVVQLMTIFQKTYLTKHSKSIFKWVKSLKLEKSLLDIPTKVLQSDIHSGNEVAQTQRLDSYFMAKTMQLVVLQDDFKRIFKIPLLTPNKQLFRRDAVYLVTGGLSGLGFETVKFIAQHEGGYIVILSRSAPTPERQADIADLQNQFGATISNICCDVAITKDVKQAIRAIKHTYPSATIRGIFHSAVVLHDGLIHTLSKSDFEKVMRPKVAGVLNLHNTTKRCKLDYFVCYSSIASFLGNSAQANYAAANSFLDMFCHYRRRIGLPGQSINWGALNIGLLLNKEKIQQFLEQKGLMILDVPEIHECLEYCLMQSNPQIVVSKFHFQNLSKHSLSSNVYLRQRFYSVMAEEIKHLADTSEISQGNSISNLENYVITVLCDICGMDAEEVTNDTSLLAFGIDSMLAMTVQNRMFQDRNVNVPLVKLMDPNTTVSIFTSPGKMDGEEKAGGCVSDGKDVPDRIKTPSVEDFVIVKPISRGAFGKVFLARKKSNSKLYAIKVVKKAEMINKNMVDQVQAERDALALVKSPFVVHLYYSLQTASNVYLVMEYLIGGDLKSLLHIYGYFDEVMAVKYVSEVALALDYLHRHSIIHRDLKPDNMLVSNQGHIKLTDFGLSKVNLNREISISDILTTPSLVKPKQDYFRTPGQVLSLISSLGLQTTAERKLSCKSSFGSPMSCSPVLKPKREFLSSPAYSANKHLISRLPSCAASPCVPVKCLTPRFINSKSRKHFGTSSTSSQSCLFPSTEESDSCSSPQWILDRQETEIKENLPDSLATSETIKPESKAMPAFKILGTKLSATKHERFTVLSSVENLPSLSKYEQQDGDLCFLASAQNNTTDNENCAKTKVLVHEGSRIKMSHAFNMNIKSSPRASKCILPMESPPLQAGDDDLTGSLKRTFEQVDSSPEQDVFPVKKSSSVYTRAFAIEEARLPTNTGLSMHMEELSLQALQVRATAVNESNQKLLRQLSPVPVAKNLFDELDDHFEKGPTNEIMNSSFQLTEEQDPKLFRSLSLGSDCSFIDNSLLENHSVKETEELDQSIKDESYDLSFVESDEAVESSLNTSKVAGQGAKSLETIRKEMPKSIQEHFFDLQPCLPMQPPAVLKHKNVVAFRSYCSSITRSNASAASRISMGSVEPMETSAASLGGIPMAVTPAQKDKFYRRPAMYETPKQTSSQTPFRTPKSVRRGTAPAVGERILGTPDYLAPELLLGMQHNCMVDWWALGVCLYEFLTGIPPFNDETPQQVFQNILNRDITWPEGEEELSQNAKNTIESLLTTDAAQRAGLKDLQNNPLFNGMDWENLQNQPMSFIPQPEDETDTTYFEARNNAQHLTISGFSL</sequence>
<dbReference type="FunFam" id="1.10.510.10:FF:000484">
    <property type="entry name" value="Serine/threonine-protein kinase greatwall, putative"/>
    <property type="match status" value="1"/>
</dbReference>
<dbReference type="SUPFAM" id="SSF56112">
    <property type="entry name" value="Protein kinase-like (PK-like)"/>
    <property type="match status" value="1"/>
</dbReference>
<dbReference type="InterPro" id="IPR000961">
    <property type="entry name" value="AGC-kinase_C"/>
</dbReference>
<evidence type="ECO:0000256" key="8">
    <source>
        <dbReference type="ARBA" id="ARBA00022840"/>
    </source>
</evidence>
<dbReference type="InterPro" id="IPR036291">
    <property type="entry name" value="NAD(P)-bd_dom_sf"/>
</dbReference>
<dbReference type="Gene3D" id="1.10.1200.10">
    <property type="entry name" value="ACP-like"/>
    <property type="match status" value="1"/>
</dbReference>
<dbReference type="InterPro" id="IPR036736">
    <property type="entry name" value="ACP-like_sf"/>
</dbReference>
<dbReference type="InterPro" id="IPR016036">
    <property type="entry name" value="Malonyl_transacylase_ACP-bd"/>
</dbReference>
<dbReference type="Gene3D" id="3.30.70.3290">
    <property type="match status" value="1"/>
</dbReference>
<dbReference type="InterPro" id="IPR014031">
    <property type="entry name" value="Ketoacyl_synth_C"/>
</dbReference>
<comment type="caution">
    <text evidence="16">The sequence shown here is derived from an EMBL/GenBank/DDBJ whole genome shotgun (WGS) entry which is preliminary data.</text>
</comment>
<dbReference type="Pfam" id="PF00109">
    <property type="entry name" value="ketoacyl-synt"/>
    <property type="match status" value="1"/>
</dbReference>
<dbReference type="InterPro" id="IPR001227">
    <property type="entry name" value="Ac_transferase_dom_sf"/>
</dbReference>
<dbReference type="Gene3D" id="3.40.47.10">
    <property type="match status" value="1"/>
</dbReference>
<evidence type="ECO:0000256" key="9">
    <source>
        <dbReference type="ARBA" id="ARBA00048404"/>
    </source>
</evidence>
<keyword evidence="2" id="KW-0596">Phosphopantetheine</keyword>
<keyword evidence="5" id="KW-0808">Transferase</keyword>
<dbReference type="SMART" id="SM00220">
    <property type="entry name" value="S_TKc"/>
    <property type="match status" value="1"/>
</dbReference>
<dbReference type="InterPro" id="IPR016035">
    <property type="entry name" value="Acyl_Trfase/lysoPLipase"/>
</dbReference>
<feature type="domain" description="Ketosynthase family 3 (KS3)" evidence="14">
    <location>
        <begin position="45"/>
        <end position="473"/>
    </location>
</feature>
<evidence type="ECO:0000313" key="17">
    <source>
        <dbReference type="Proteomes" id="UP000886611"/>
    </source>
</evidence>
<dbReference type="InterPro" id="IPR049900">
    <property type="entry name" value="PKS_mFAS_DH"/>
</dbReference>
<dbReference type="Pfam" id="PF14765">
    <property type="entry name" value="PS-DH"/>
    <property type="match status" value="1"/>
</dbReference>
<feature type="domain" description="PKS/mFAS DH" evidence="15">
    <location>
        <begin position="931"/>
        <end position="1214"/>
    </location>
</feature>
<dbReference type="Gene3D" id="3.10.129.110">
    <property type="entry name" value="Polyketide synthase dehydratase"/>
    <property type="match status" value="1"/>
</dbReference>
<dbReference type="InterPro" id="IPR009081">
    <property type="entry name" value="PP-bd_ACP"/>
</dbReference>
<dbReference type="InterPro" id="IPR050444">
    <property type="entry name" value="Polyketide_Synthase"/>
</dbReference>
<accession>A0A8X7WXE2</accession>
<feature type="active site" description="Proton acceptor; for dehydratase activity" evidence="10">
    <location>
        <position position="966"/>
    </location>
</feature>
<comment type="catalytic activity">
    <reaction evidence="9">
        <text>holo-[ACP] + malonyl-CoA = malonyl-[ACP] + CoA</text>
        <dbReference type="Rhea" id="RHEA:41792"/>
        <dbReference type="Rhea" id="RHEA-COMP:9623"/>
        <dbReference type="Rhea" id="RHEA-COMP:9685"/>
        <dbReference type="ChEBI" id="CHEBI:57287"/>
        <dbReference type="ChEBI" id="CHEBI:57384"/>
        <dbReference type="ChEBI" id="CHEBI:64479"/>
        <dbReference type="ChEBI" id="CHEBI:78449"/>
        <dbReference type="EC" id="2.3.1.39"/>
    </reaction>
    <physiologicalReaction direction="left-to-right" evidence="9">
        <dbReference type="Rhea" id="RHEA:41793"/>
    </physiologicalReaction>
</comment>
<dbReference type="FunFam" id="3.30.200.20:FF:000550">
    <property type="entry name" value="Serine/threonine-protein kinase greatwall"/>
    <property type="match status" value="1"/>
</dbReference>
<feature type="non-terminal residue" evidence="16">
    <location>
        <position position="1"/>
    </location>
</feature>
<evidence type="ECO:0000256" key="10">
    <source>
        <dbReference type="PROSITE-ProRule" id="PRU01363"/>
    </source>
</evidence>
<dbReference type="PROSITE" id="PS51285">
    <property type="entry name" value="AGC_KINASE_CTER"/>
    <property type="match status" value="1"/>
</dbReference>
<dbReference type="CDD" id="cd00833">
    <property type="entry name" value="PKS"/>
    <property type="match status" value="1"/>
</dbReference>
<feature type="region of interest" description="Disordered" evidence="11">
    <location>
        <begin position="1"/>
        <end position="28"/>
    </location>
</feature>
<feature type="domain" description="Protein kinase" evidence="12">
    <location>
        <begin position="2146"/>
        <end position="2968"/>
    </location>
</feature>
<dbReference type="PROSITE" id="PS00606">
    <property type="entry name" value="KS3_1"/>
    <property type="match status" value="1"/>
</dbReference>
<dbReference type="InterPro" id="IPR057326">
    <property type="entry name" value="KR_dom"/>
</dbReference>